<feature type="transmembrane region" description="Helical" evidence="6">
    <location>
        <begin position="360"/>
        <end position="381"/>
    </location>
</feature>
<dbReference type="AlphaFoldDB" id="A0AAN7BX30"/>
<organism evidence="7 8">
    <name type="scientific">Podospora fimiseda</name>
    <dbReference type="NCBI Taxonomy" id="252190"/>
    <lineage>
        <taxon>Eukaryota</taxon>
        <taxon>Fungi</taxon>
        <taxon>Dikarya</taxon>
        <taxon>Ascomycota</taxon>
        <taxon>Pezizomycotina</taxon>
        <taxon>Sordariomycetes</taxon>
        <taxon>Sordariomycetidae</taxon>
        <taxon>Sordariales</taxon>
        <taxon>Podosporaceae</taxon>
        <taxon>Podospora</taxon>
    </lineage>
</organism>
<name>A0AAN7BX30_9PEZI</name>
<evidence type="ECO:0000256" key="2">
    <source>
        <dbReference type="ARBA" id="ARBA00022692"/>
    </source>
</evidence>
<dbReference type="GO" id="GO:0046873">
    <property type="term" value="F:metal ion transmembrane transporter activity"/>
    <property type="evidence" value="ECO:0007669"/>
    <property type="project" value="InterPro"/>
</dbReference>
<dbReference type="EMBL" id="MU865294">
    <property type="protein sequence ID" value="KAK4231145.1"/>
    <property type="molecule type" value="Genomic_DNA"/>
</dbReference>
<comment type="caution">
    <text evidence="7">The sequence shown here is derived from an EMBL/GenBank/DDBJ whole genome shotgun (WGS) entry which is preliminary data.</text>
</comment>
<dbReference type="Pfam" id="PF01544">
    <property type="entry name" value="CorA"/>
    <property type="match status" value="1"/>
</dbReference>
<keyword evidence="4 6" id="KW-0472">Membrane</keyword>
<reference evidence="7" key="1">
    <citation type="journal article" date="2023" name="Mol. Phylogenet. Evol.">
        <title>Genome-scale phylogeny and comparative genomics of the fungal order Sordariales.</title>
        <authorList>
            <person name="Hensen N."/>
            <person name="Bonometti L."/>
            <person name="Westerberg I."/>
            <person name="Brannstrom I.O."/>
            <person name="Guillou S."/>
            <person name="Cros-Aarteil S."/>
            <person name="Calhoun S."/>
            <person name="Haridas S."/>
            <person name="Kuo A."/>
            <person name="Mondo S."/>
            <person name="Pangilinan J."/>
            <person name="Riley R."/>
            <person name="LaButti K."/>
            <person name="Andreopoulos B."/>
            <person name="Lipzen A."/>
            <person name="Chen C."/>
            <person name="Yan M."/>
            <person name="Daum C."/>
            <person name="Ng V."/>
            <person name="Clum A."/>
            <person name="Steindorff A."/>
            <person name="Ohm R.A."/>
            <person name="Martin F."/>
            <person name="Silar P."/>
            <person name="Natvig D.O."/>
            <person name="Lalanne C."/>
            <person name="Gautier V."/>
            <person name="Ament-Velasquez S.L."/>
            <person name="Kruys A."/>
            <person name="Hutchinson M.I."/>
            <person name="Powell A.J."/>
            <person name="Barry K."/>
            <person name="Miller A.N."/>
            <person name="Grigoriev I.V."/>
            <person name="Debuchy R."/>
            <person name="Gladieux P."/>
            <person name="Hiltunen Thoren M."/>
            <person name="Johannesson H."/>
        </authorList>
    </citation>
    <scope>NUCLEOTIDE SEQUENCE</scope>
    <source>
        <strain evidence="7">CBS 990.96</strain>
    </source>
</reference>
<feature type="transmembrane region" description="Helical" evidence="6">
    <location>
        <begin position="322"/>
        <end position="340"/>
    </location>
</feature>
<evidence type="ECO:0000256" key="1">
    <source>
        <dbReference type="ARBA" id="ARBA00004141"/>
    </source>
</evidence>
<evidence type="ECO:0000313" key="8">
    <source>
        <dbReference type="Proteomes" id="UP001301958"/>
    </source>
</evidence>
<dbReference type="Proteomes" id="UP001301958">
    <property type="component" value="Unassembled WGS sequence"/>
</dbReference>
<reference evidence="7" key="2">
    <citation type="submission" date="2023-05" db="EMBL/GenBank/DDBJ databases">
        <authorList>
            <consortium name="Lawrence Berkeley National Laboratory"/>
            <person name="Steindorff A."/>
            <person name="Hensen N."/>
            <person name="Bonometti L."/>
            <person name="Westerberg I."/>
            <person name="Brannstrom I.O."/>
            <person name="Guillou S."/>
            <person name="Cros-Aarteil S."/>
            <person name="Calhoun S."/>
            <person name="Haridas S."/>
            <person name="Kuo A."/>
            <person name="Mondo S."/>
            <person name="Pangilinan J."/>
            <person name="Riley R."/>
            <person name="Labutti K."/>
            <person name="Andreopoulos B."/>
            <person name="Lipzen A."/>
            <person name="Chen C."/>
            <person name="Yanf M."/>
            <person name="Daum C."/>
            <person name="Ng V."/>
            <person name="Clum A."/>
            <person name="Ohm R."/>
            <person name="Martin F."/>
            <person name="Silar P."/>
            <person name="Natvig D."/>
            <person name="Lalanne C."/>
            <person name="Gautier V."/>
            <person name="Ament-Velasquez S.L."/>
            <person name="Kruys A."/>
            <person name="Hutchinson M.I."/>
            <person name="Powell A.J."/>
            <person name="Barry K."/>
            <person name="Miller A.N."/>
            <person name="Grigoriev I.V."/>
            <person name="Debuchy R."/>
            <person name="Gladieux P."/>
            <person name="Thoren M.H."/>
            <person name="Johannesson H."/>
        </authorList>
    </citation>
    <scope>NUCLEOTIDE SEQUENCE</scope>
    <source>
        <strain evidence="7">CBS 990.96</strain>
    </source>
</reference>
<dbReference type="Gene3D" id="1.20.58.340">
    <property type="entry name" value="Magnesium transport protein CorA, transmembrane region"/>
    <property type="match status" value="1"/>
</dbReference>
<keyword evidence="2 6" id="KW-0812">Transmembrane</keyword>
<accession>A0AAN7BX30</accession>
<keyword evidence="3 6" id="KW-1133">Transmembrane helix</keyword>
<evidence type="ECO:0000313" key="7">
    <source>
        <dbReference type="EMBL" id="KAK4231145.1"/>
    </source>
</evidence>
<gene>
    <name evidence="7" type="ORF">QBC38DRAFT_451522</name>
</gene>
<keyword evidence="8" id="KW-1185">Reference proteome</keyword>
<dbReference type="GO" id="GO:0016020">
    <property type="term" value="C:membrane"/>
    <property type="evidence" value="ECO:0007669"/>
    <property type="project" value="UniProtKB-SubCell"/>
</dbReference>
<dbReference type="InterPro" id="IPR002523">
    <property type="entry name" value="MgTranspt_CorA/ZnTranspt_ZntB"/>
</dbReference>
<proteinExistence type="predicted"/>
<comment type="subcellular location">
    <subcellularLocation>
        <location evidence="1">Membrane</location>
        <topology evidence="1">Multi-pass membrane protein</topology>
    </subcellularLocation>
</comment>
<evidence type="ECO:0000256" key="5">
    <source>
        <dbReference type="SAM" id="Coils"/>
    </source>
</evidence>
<evidence type="ECO:0000256" key="3">
    <source>
        <dbReference type="ARBA" id="ARBA00022989"/>
    </source>
</evidence>
<dbReference type="InterPro" id="IPR045863">
    <property type="entry name" value="CorA_TM1_TM2"/>
</dbReference>
<feature type="coiled-coil region" evidence="5">
    <location>
        <begin position="283"/>
        <end position="317"/>
    </location>
</feature>
<protein>
    <submittedName>
        <fullName evidence="7">Uncharacterized protein</fullName>
    </submittedName>
</protein>
<sequence length="425" mass="49547">MNLGPMTSTRAVTVLEAPSGQTSEWAESMIKDFRAPESLNNIPKQAYLFMTRKAYPRSADSREKLLEHFNVPAYVANQTCFEVNGFFGSRSTYDDEKKLVSYTTWFRILVKMIRKESRDPHDDGPEYAMNPEKDYQWYETTIFTRWDRGPVNRCQALVVDAPSDCAGDLLKALKKQKYGLNFQDPFAMHALLIDQLATYCDVSVWRIRDPVRNIEKARMRTGEIFGAIHEISRHAIHSSEVLEAGVDTLKELHRCQIAVHNKIADELKETYTQQAREYTEFQITLLKNLKLRADSNRERLKNEINLAYNNITRQDNTVLKSIALLTMIFLPATFISSFFSTTFFSYGETRDDWQVSDDQWVYWATTIPATLFIILCWWIWLTWADKILNFFTLIQNWVESLFQKQKQHEVEHQTFNTIPPPPTSN</sequence>
<evidence type="ECO:0000256" key="4">
    <source>
        <dbReference type="ARBA" id="ARBA00023136"/>
    </source>
</evidence>
<evidence type="ECO:0000256" key="6">
    <source>
        <dbReference type="SAM" id="Phobius"/>
    </source>
</evidence>
<dbReference type="SUPFAM" id="SSF144083">
    <property type="entry name" value="Magnesium transport protein CorA, transmembrane region"/>
    <property type="match status" value="1"/>
</dbReference>
<keyword evidence="5" id="KW-0175">Coiled coil</keyword>